<feature type="compositionally biased region" description="Basic residues" evidence="1">
    <location>
        <begin position="852"/>
        <end position="861"/>
    </location>
</feature>
<feature type="region of interest" description="Disordered" evidence="1">
    <location>
        <begin position="825"/>
        <end position="861"/>
    </location>
</feature>
<evidence type="ECO:0000256" key="1">
    <source>
        <dbReference type="SAM" id="MobiDB-lite"/>
    </source>
</evidence>
<keyword evidence="3" id="KW-1185">Reference proteome</keyword>
<dbReference type="EMBL" id="CDHK01000004">
    <property type="protein sequence ID" value="CEO59744.1"/>
    <property type="molecule type" value="Genomic_DNA"/>
</dbReference>
<dbReference type="OrthoDB" id="5431239at2759"/>
<name>A0A0F7VCP3_PENBI</name>
<dbReference type="STRING" id="104259.A0A0F7VCP3"/>
<organism evidence="2 3">
    <name type="scientific">Penicillium brasilianum</name>
    <dbReference type="NCBI Taxonomy" id="104259"/>
    <lineage>
        <taxon>Eukaryota</taxon>
        <taxon>Fungi</taxon>
        <taxon>Dikarya</taxon>
        <taxon>Ascomycota</taxon>
        <taxon>Pezizomycotina</taxon>
        <taxon>Eurotiomycetes</taxon>
        <taxon>Eurotiomycetidae</taxon>
        <taxon>Eurotiales</taxon>
        <taxon>Aspergillaceae</taxon>
        <taxon>Penicillium</taxon>
    </lineage>
</organism>
<sequence>MDFPRNANQVSIPLEPYPKYPLDVLPDPPDDYIFLGRPFAVIIRTRSLSLAELRVFAKYWLWGFEYGADRRIPILKALAKVNYWMRPEFQFYTDADLTNIERDGGPRLLQYTITPKPSPVSRHYPKILTDDEILQLGSEHYVRPADAPADVPDRMMFQFLLPPRTGSAQFVSHLMPTGFLNGVTIDPQPVMTSGTLANLPGQTQQPSALPRPSPNYQNGFNPTPVREAIERTVIKLCYNDLERHHHAPSKEPVATRVACSHNDLSVVQVGTHTTVSEVRLDPATHQFNNSGFPFPYRGRGPVWADGSCAIDTTIVLGMLTMAGCTNIDRAHDFEEAFTEVEKAFIQVTNMNWDAFDDKVSIELRHAYYNLLCDNVPDIRRNSPVPIWAAWAESTRGFAQFQILYLEKPAGPCPSCGYCETHNVHQVGNCIIPIWDLNDHSGAQMSTLIDRAWSTAPVHYSCLNCNETKGPLRSRHVKELPRRLVVNINGNNRTLNHTQDQRLQYLDLDGNPQTAHYRWLGGAYYKDNHVRVYWTDAERGELDIGNIRKYDGQDAGGVIIGGIAPYAPDDRVPLEWVSDGLPLAIYELIINPTPDMLRAASEAISDMSACVAQDKAFLLHHYPWFPQIMEHKSPFLPFERILPDTGERYYEKNLISGPEPLPEVNFDSNNIIADQIAEWKMQTSPDDDPMQDPDPNLIGIDAGVLERIANGETLFSSYNADPTTLMDHPEMWPEGGMPQSGGATTFPNLPKTPTRPGGAGGSPYWNWLNLSSGKDSRANGLNVDGEETVTVVKIRHDCRVGPSPYRLYQVPVKSIKAAMRRLSLKQIESQSAEKRKKKQSPLKEIQDEEPRAAKRGKRNGFK</sequence>
<proteinExistence type="predicted"/>
<dbReference type="AlphaFoldDB" id="A0A0F7VCP3"/>
<evidence type="ECO:0000313" key="3">
    <source>
        <dbReference type="Proteomes" id="UP000042958"/>
    </source>
</evidence>
<reference evidence="3" key="1">
    <citation type="journal article" date="2015" name="Genome Announc.">
        <title>Draft genome sequence of the fungus Penicillium brasilianum MG11.</title>
        <authorList>
            <person name="Horn F."/>
            <person name="Linde J."/>
            <person name="Mattern D.J."/>
            <person name="Walther G."/>
            <person name="Guthke R."/>
            <person name="Brakhage A.A."/>
            <person name="Valiante V."/>
        </authorList>
    </citation>
    <scope>NUCLEOTIDE SEQUENCE [LARGE SCALE GENOMIC DNA]</scope>
    <source>
        <strain evidence="3">MG11</strain>
    </source>
</reference>
<gene>
    <name evidence="2" type="ORF">PMG11_04408</name>
</gene>
<evidence type="ECO:0000313" key="2">
    <source>
        <dbReference type="EMBL" id="CEO59744.1"/>
    </source>
</evidence>
<dbReference type="Proteomes" id="UP000042958">
    <property type="component" value="Unassembled WGS sequence"/>
</dbReference>
<accession>A0A0F7VCP3</accession>
<protein>
    <submittedName>
        <fullName evidence="2">Uncharacterized protein</fullName>
    </submittedName>
</protein>